<feature type="signal peptide" evidence="1">
    <location>
        <begin position="1"/>
        <end position="16"/>
    </location>
</feature>
<accession>A0A8D0EJY4</accession>
<evidence type="ECO:0000313" key="3">
    <source>
        <dbReference type="Proteomes" id="UP000694551"/>
    </source>
</evidence>
<keyword evidence="3" id="KW-1185">Reference proteome</keyword>
<dbReference type="GO" id="GO:0030154">
    <property type="term" value="P:cell differentiation"/>
    <property type="evidence" value="ECO:0007669"/>
    <property type="project" value="TreeGrafter"/>
</dbReference>
<reference evidence="2" key="1">
    <citation type="submission" date="2025-08" db="UniProtKB">
        <authorList>
            <consortium name="Ensembl"/>
        </authorList>
    </citation>
    <scope>IDENTIFICATION</scope>
</reference>
<feature type="chain" id="PRO_5034556717" description="Ribosomal protein S14" evidence="1">
    <location>
        <begin position="17"/>
        <end position="81"/>
    </location>
</feature>
<dbReference type="Proteomes" id="UP000694551">
    <property type="component" value="Unplaced"/>
</dbReference>
<protein>
    <recommendedName>
        <fullName evidence="4">Ribosomal protein S14</fullName>
    </recommendedName>
</protein>
<dbReference type="AlphaFoldDB" id="A0A8D0EJY4"/>
<evidence type="ECO:0000256" key="1">
    <source>
        <dbReference type="SAM" id="SignalP"/>
    </source>
</evidence>
<reference evidence="2" key="2">
    <citation type="submission" date="2025-09" db="UniProtKB">
        <authorList>
            <consortium name="Ensembl"/>
        </authorList>
    </citation>
    <scope>IDENTIFICATION</scope>
</reference>
<proteinExistence type="predicted"/>
<dbReference type="Pfam" id="PF15273">
    <property type="entry name" value="NHS"/>
    <property type="match status" value="1"/>
</dbReference>
<dbReference type="Ensembl" id="ENSSOCT00000002588.1">
    <property type="protein sequence ID" value="ENSSOCP00000002529.1"/>
    <property type="gene ID" value="ENSSOCG00000001976.1"/>
</dbReference>
<evidence type="ECO:0000313" key="2">
    <source>
        <dbReference type="Ensembl" id="ENSSOCP00000002529.1"/>
    </source>
</evidence>
<organism evidence="2 3">
    <name type="scientific">Strix occidentalis caurina</name>
    <name type="common">northern spotted owl</name>
    <dbReference type="NCBI Taxonomy" id="311401"/>
    <lineage>
        <taxon>Eukaryota</taxon>
        <taxon>Metazoa</taxon>
        <taxon>Chordata</taxon>
        <taxon>Craniata</taxon>
        <taxon>Vertebrata</taxon>
        <taxon>Euteleostomi</taxon>
        <taxon>Archelosauria</taxon>
        <taxon>Archosauria</taxon>
        <taxon>Dinosauria</taxon>
        <taxon>Saurischia</taxon>
        <taxon>Theropoda</taxon>
        <taxon>Coelurosauria</taxon>
        <taxon>Aves</taxon>
        <taxon>Neognathae</taxon>
        <taxon>Neoaves</taxon>
        <taxon>Telluraves</taxon>
        <taxon>Strigiformes</taxon>
        <taxon>Strigidae</taxon>
        <taxon>Strix</taxon>
    </lineage>
</organism>
<sequence>VLTMKICLLFLKANETYLWVAGVGFDREASIRCSLVHSQSVLQRRRKLRRRKTISGIPRRVQQEIGRTYERKILLPCKYSW</sequence>
<dbReference type="PANTHER" id="PTHR23039">
    <property type="entry name" value="NANCE-HORAN SYNDROME PROTEIN"/>
    <property type="match status" value="1"/>
</dbReference>
<dbReference type="PANTHER" id="PTHR23039:SF5">
    <property type="entry name" value="ACTIN REMODELING REGULATOR NHS"/>
    <property type="match status" value="1"/>
</dbReference>
<name>A0A8D0EJY4_STROC</name>
<keyword evidence="1" id="KW-0732">Signal</keyword>
<dbReference type="GO" id="GO:0002088">
    <property type="term" value="P:lens development in camera-type eye"/>
    <property type="evidence" value="ECO:0007669"/>
    <property type="project" value="TreeGrafter"/>
</dbReference>
<dbReference type="InterPro" id="IPR024845">
    <property type="entry name" value="NHS-like"/>
</dbReference>
<evidence type="ECO:0008006" key="4">
    <source>
        <dbReference type="Google" id="ProtNLM"/>
    </source>
</evidence>